<proteinExistence type="predicted"/>
<feature type="region of interest" description="Disordered" evidence="1">
    <location>
        <begin position="138"/>
        <end position="159"/>
    </location>
</feature>
<evidence type="ECO:0000313" key="2">
    <source>
        <dbReference type="EMBL" id="GHJ85889.1"/>
    </source>
</evidence>
<feature type="compositionally biased region" description="Basic and acidic residues" evidence="1">
    <location>
        <begin position="631"/>
        <end position="641"/>
    </location>
</feature>
<evidence type="ECO:0000256" key="1">
    <source>
        <dbReference type="SAM" id="MobiDB-lite"/>
    </source>
</evidence>
<dbReference type="Proteomes" id="UP000620104">
    <property type="component" value="Unassembled WGS sequence"/>
</dbReference>
<name>A0A8H3TRY1_9TREE</name>
<dbReference type="EMBL" id="BLZA01000016">
    <property type="protein sequence ID" value="GHJ85889.1"/>
    <property type="molecule type" value="Genomic_DNA"/>
</dbReference>
<sequence>MSERRGGRHPLPAGSEVRLGKEIERRRNLSRKTQSDNGAYGSGSDADNCSDRESEYSPGDDHSTGGESAYLPDGLSDSEFESTPDVREPCYRALGSVITTRSRGQLVKSSIAFDSESEYSPEVHNLCDQASLIVTAEPFRRQPVESSGSNREPTKGRSEPYRIKLPLYSPFLPPIDRTLRGQDFFEDLRAKRIIPGYDETRFLCWCKVAKSNGSQEDPWAIQTSHGVPSRQFPQFPLKKSSIPRQSEDVDPIPENSCAAGQQTAEFSTKTRHFGVDLPEYSPFLPIIDRSSQGQAFYEDLRKKQIIAGYDEQRFSCWRHAAKADRGCVRLSILHLGSRSVRGVRTRTPFTIQHWYTHAQVCEFLKDPWARIPGATAGDSRKYPRFPLIKPALPVAGGETRVSSSSADCGQVSTNEVSRASLWVPPVDGTFRGLEFYQDLAAKKIIAGFDEERFSCWCHVAYNAKGKSSAQKAHKWWTHAKTCQFLLDPWAEYSQDGVAMRRFPQFPLEKPKTSGQGENTVATSEGVPLEEQVAARSSGDGRLARVFGTPSPDYSPFLPSPDRTLSQQAFYEDLLSKKIIADYDATHYKCWCRMGDSAWPYTHSRSRKRKGSMATSKGGGKGVRLFPQYPLHKPDHPTEGFRKPARQPDPISITSASLGKSTHKTVTIV</sequence>
<accession>A0A8H3TRY1</accession>
<dbReference type="OrthoDB" id="10635726at2759"/>
<keyword evidence="3" id="KW-1185">Reference proteome</keyword>
<dbReference type="AlphaFoldDB" id="A0A8H3TRY1"/>
<comment type="caution">
    <text evidence="2">The sequence shown here is derived from an EMBL/GenBank/DDBJ whole genome shotgun (WGS) entry which is preliminary data.</text>
</comment>
<gene>
    <name evidence="2" type="ORF">NliqN6_2291</name>
</gene>
<organism evidence="2 3">
    <name type="scientific">Naganishia liquefaciens</name>
    <dbReference type="NCBI Taxonomy" id="104408"/>
    <lineage>
        <taxon>Eukaryota</taxon>
        <taxon>Fungi</taxon>
        <taxon>Dikarya</taxon>
        <taxon>Basidiomycota</taxon>
        <taxon>Agaricomycotina</taxon>
        <taxon>Tremellomycetes</taxon>
        <taxon>Filobasidiales</taxon>
        <taxon>Filobasidiaceae</taxon>
        <taxon>Naganishia</taxon>
    </lineage>
</organism>
<feature type="region of interest" description="Disordered" evidence="1">
    <location>
        <begin position="1"/>
        <end position="86"/>
    </location>
</feature>
<evidence type="ECO:0000313" key="3">
    <source>
        <dbReference type="Proteomes" id="UP000620104"/>
    </source>
</evidence>
<feature type="compositionally biased region" description="Basic and acidic residues" evidence="1">
    <location>
        <begin position="49"/>
        <end position="64"/>
    </location>
</feature>
<feature type="compositionally biased region" description="Basic and acidic residues" evidence="1">
    <location>
        <begin position="18"/>
        <end position="27"/>
    </location>
</feature>
<feature type="region of interest" description="Disordered" evidence="1">
    <location>
        <begin position="601"/>
        <end position="656"/>
    </location>
</feature>
<reference evidence="2" key="1">
    <citation type="submission" date="2020-07" db="EMBL/GenBank/DDBJ databases">
        <title>Draft Genome Sequence of a Deep-Sea Yeast, Naganishia (Cryptococcus) liquefaciens strain N6.</title>
        <authorList>
            <person name="Han Y.W."/>
            <person name="Kajitani R."/>
            <person name="Morimoto H."/>
            <person name="Parhat M."/>
            <person name="Tsubouchi H."/>
            <person name="Bakenova O."/>
            <person name="Ogata M."/>
            <person name="Argunhan B."/>
            <person name="Aoki R."/>
            <person name="Kajiwara S."/>
            <person name="Itoh T."/>
            <person name="Iwasaki H."/>
        </authorList>
    </citation>
    <scope>NUCLEOTIDE SEQUENCE</scope>
    <source>
        <strain evidence="2">N6</strain>
    </source>
</reference>
<protein>
    <submittedName>
        <fullName evidence="2">Uncharacterized protein</fullName>
    </submittedName>
</protein>